<evidence type="ECO:0000313" key="3">
    <source>
        <dbReference type="EMBL" id="MBL3675465.1"/>
    </source>
</evidence>
<protein>
    <submittedName>
        <fullName evidence="3">DUF4167 domain-containing protein</fullName>
    </submittedName>
</protein>
<evidence type="ECO:0000259" key="2">
    <source>
        <dbReference type="Pfam" id="PF13763"/>
    </source>
</evidence>
<feature type="compositionally biased region" description="Polar residues" evidence="1">
    <location>
        <begin position="15"/>
        <end position="31"/>
    </location>
</feature>
<dbReference type="EMBL" id="JAESHT010000026">
    <property type="protein sequence ID" value="MBL3675465.1"/>
    <property type="molecule type" value="Genomic_DNA"/>
</dbReference>
<accession>A0ABS1SA99</accession>
<sequence length="178" mass="19585">MKSYYSRRSGKSRSPQQHRSPGSRVFESTSARGKIRGTAQHLVERYLQFAEEACLANDRVAAEAFLQSAEHYIRVGKPAHCVEDEPLRNKSFRRASIIQEAPSTDAKQRDEAVPAVGTGQAPNSEVIRLDEACAAVAAEKRKQTEAAEKRAVAAADLERIAEQHGYTLEQLGLVLLPA</sequence>
<dbReference type="RefSeq" id="WP_191312627.1">
    <property type="nucleotide sequence ID" value="NZ_BNCL01000028.1"/>
</dbReference>
<organism evidence="3 4">
    <name type="scientific">Paracoccus aerius</name>
    <dbReference type="NCBI Taxonomy" id="1915382"/>
    <lineage>
        <taxon>Bacteria</taxon>
        <taxon>Pseudomonadati</taxon>
        <taxon>Pseudomonadota</taxon>
        <taxon>Alphaproteobacteria</taxon>
        <taxon>Rhodobacterales</taxon>
        <taxon>Paracoccaceae</taxon>
        <taxon>Paracoccus</taxon>
    </lineage>
</organism>
<feature type="region of interest" description="Disordered" evidence="1">
    <location>
        <begin position="1"/>
        <end position="34"/>
    </location>
</feature>
<feature type="domain" description="DUF4167" evidence="2">
    <location>
        <begin position="7"/>
        <end position="76"/>
    </location>
</feature>
<keyword evidence="4" id="KW-1185">Reference proteome</keyword>
<evidence type="ECO:0000313" key="4">
    <source>
        <dbReference type="Proteomes" id="UP000644749"/>
    </source>
</evidence>
<evidence type="ECO:0000256" key="1">
    <source>
        <dbReference type="SAM" id="MobiDB-lite"/>
    </source>
</evidence>
<proteinExistence type="predicted"/>
<name>A0ABS1SA99_9RHOB</name>
<dbReference type="Pfam" id="PF13763">
    <property type="entry name" value="DUF4167"/>
    <property type="match status" value="1"/>
</dbReference>
<reference evidence="3 4" key="1">
    <citation type="submission" date="2021-01" db="EMBL/GenBank/DDBJ databases">
        <title>011410 draft genome.</title>
        <authorList>
            <person name="Lang L."/>
        </authorList>
    </citation>
    <scope>NUCLEOTIDE SEQUENCE [LARGE SCALE GENOMIC DNA]</scope>
    <source>
        <strain evidence="3 4">KCTC 42845</strain>
    </source>
</reference>
<dbReference type="InterPro" id="IPR025430">
    <property type="entry name" value="DUF4167"/>
</dbReference>
<comment type="caution">
    <text evidence="3">The sequence shown here is derived from an EMBL/GenBank/DDBJ whole genome shotgun (WGS) entry which is preliminary data.</text>
</comment>
<dbReference type="Proteomes" id="UP000644749">
    <property type="component" value="Unassembled WGS sequence"/>
</dbReference>
<gene>
    <name evidence="3" type="ORF">JL111_18495</name>
</gene>